<keyword evidence="2" id="KW-1185">Reference proteome</keyword>
<feature type="non-terminal residue" evidence="1">
    <location>
        <position position="1"/>
    </location>
</feature>
<protein>
    <submittedName>
        <fullName evidence="1">Uncharacterized protein</fullName>
    </submittedName>
</protein>
<dbReference type="RefSeq" id="WP_200342343.1">
    <property type="nucleotide sequence ID" value="NZ_NRRL01000071.1"/>
</dbReference>
<evidence type="ECO:0000313" key="2">
    <source>
        <dbReference type="Proteomes" id="UP001296873"/>
    </source>
</evidence>
<gene>
    <name evidence="1" type="ORF">CKO28_18355</name>
</gene>
<reference evidence="1 2" key="1">
    <citation type="journal article" date="2020" name="Microorganisms">
        <title>Osmotic Adaptation and Compatible Solute Biosynthesis of Phototrophic Bacteria as Revealed from Genome Analyses.</title>
        <authorList>
            <person name="Imhoff J.F."/>
            <person name="Rahn T."/>
            <person name="Kunzel S."/>
            <person name="Keller A."/>
            <person name="Neulinger S.C."/>
        </authorList>
    </citation>
    <scope>NUCLEOTIDE SEQUENCE [LARGE SCALE GENOMIC DNA]</scope>
    <source>
        <strain evidence="1 2">DSM 9895</strain>
    </source>
</reference>
<evidence type="ECO:0000313" key="1">
    <source>
        <dbReference type="EMBL" id="MBK1670000.1"/>
    </source>
</evidence>
<sequence length="80" mass="8171">DTPAAPQPAPPAALMYALQEAGEARRRGETVLLTLLVVAPQDLSDCHPAALGTAVTALKQVGLDDAAHTLAVQAAIYQGV</sequence>
<proteinExistence type="predicted"/>
<accession>A0ABS1DHP9</accession>
<comment type="caution">
    <text evidence="1">The sequence shown here is derived from an EMBL/GenBank/DDBJ whole genome shotgun (WGS) entry which is preliminary data.</text>
</comment>
<dbReference type="EMBL" id="NRRL01000071">
    <property type="protein sequence ID" value="MBK1670000.1"/>
    <property type="molecule type" value="Genomic_DNA"/>
</dbReference>
<dbReference type="Proteomes" id="UP001296873">
    <property type="component" value="Unassembled WGS sequence"/>
</dbReference>
<organism evidence="1 2">
    <name type="scientific">Rhodovibrio sodomensis</name>
    <dbReference type="NCBI Taxonomy" id="1088"/>
    <lineage>
        <taxon>Bacteria</taxon>
        <taxon>Pseudomonadati</taxon>
        <taxon>Pseudomonadota</taxon>
        <taxon>Alphaproteobacteria</taxon>
        <taxon>Rhodospirillales</taxon>
        <taxon>Rhodovibrionaceae</taxon>
        <taxon>Rhodovibrio</taxon>
    </lineage>
</organism>
<name>A0ABS1DHP9_9PROT</name>